<proteinExistence type="predicted"/>
<feature type="compositionally biased region" description="Acidic residues" evidence="1">
    <location>
        <begin position="93"/>
        <end position="106"/>
    </location>
</feature>
<accession>A0A9P3L882</accession>
<gene>
    <name evidence="2" type="ORF">PsYK624_007940</name>
</gene>
<feature type="region of interest" description="Disordered" evidence="1">
    <location>
        <begin position="348"/>
        <end position="374"/>
    </location>
</feature>
<protein>
    <submittedName>
        <fullName evidence="2">Uncharacterized protein</fullName>
    </submittedName>
</protein>
<organism evidence="2 3">
    <name type="scientific">Phanerochaete sordida</name>
    <dbReference type="NCBI Taxonomy" id="48140"/>
    <lineage>
        <taxon>Eukaryota</taxon>
        <taxon>Fungi</taxon>
        <taxon>Dikarya</taxon>
        <taxon>Basidiomycota</taxon>
        <taxon>Agaricomycotina</taxon>
        <taxon>Agaricomycetes</taxon>
        <taxon>Polyporales</taxon>
        <taxon>Phanerochaetaceae</taxon>
        <taxon>Phanerochaete</taxon>
    </lineage>
</organism>
<feature type="region of interest" description="Disordered" evidence="1">
    <location>
        <begin position="386"/>
        <end position="637"/>
    </location>
</feature>
<feature type="compositionally biased region" description="Low complexity" evidence="1">
    <location>
        <begin position="940"/>
        <end position="967"/>
    </location>
</feature>
<feature type="region of interest" description="Disordered" evidence="1">
    <location>
        <begin position="60"/>
        <end position="166"/>
    </location>
</feature>
<feature type="compositionally biased region" description="Low complexity" evidence="1">
    <location>
        <begin position="812"/>
        <end position="835"/>
    </location>
</feature>
<evidence type="ECO:0000313" key="3">
    <source>
        <dbReference type="Proteomes" id="UP000703269"/>
    </source>
</evidence>
<evidence type="ECO:0000313" key="2">
    <source>
        <dbReference type="EMBL" id="GJE84718.1"/>
    </source>
</evidence>
<feature type="compositionally biased region" description="Basic and acidic residues" evidence="1">
    <location>
        <begin position="457"/>
        <end position="467"/>
    </location>
</feature>
<keyword evidence="3" id="KW-1185">Reference proteome</keyword>
<dbReference type="AlphaFoldDB" id="A0A9P3L882"/>
<feature type="compositionally biased region" description="Polar residues" evidence="1">
    <location>
        <begin position="836"/>
        <end position="850"/>
    </location>
</feature>
<comment type="caution">
    <text evidence="2">The sequence shown here is derived from an EMBL/GenBank/DDBJ whole genome shotgun (WGS) entry which is preliminary data.</text>
</comment>
<feature type="compositionally biased region" description="Low complexity" evidence="1">
    <location>
        <begin position="73"/>
        <end position="85"/>
    </location>
</feature>
<feature type="compositionally biased region" description="Basic and acidic residues" evidence="1">
    <location>
        <begin position="589"/>
        <end position="604"/>
    </location>
</feature>
<reference evidence="2 3" key="1">
    <citation type="submission" date="2021-08" db="EMBL/GenBank/DDBJ databases">
        <title>Draft Genome Sequence of Phanerochaete sordida strain YK-624.</title>
        <authorList>
            <person name="Mori T."/>
            <person name="Dohra H."/>
            <person name="Suzuki T."/>
            <person name="Kawagishi H."/>
            <person name="Hirai H."/>
        </authorList>
    </citation>
    <scope>NUCLEOTIDE SEQUENCE [LARGE SCALE GENOMIC DNA]</scope>
    <source>
        <strain evidence="2 3">YK-624</strain>
    </source>
</reference>
<dbReference type="Proteomes" id="UP000703269">
    <property type="component" value="Unassembled WGS sequence"/>
</dbReference>
<feature type="region of interest" description="Disordered" evidence="1">
    <location>
        <begin position="804"/>
        <end position="968"/>
    </location>
</feature>
<feature type="region of interest" description="Disordered" evidence="1">
    <location>
        <begin position="652"/>
        <end position="698"/>
    </location>
</feature>
<feature type="compositionally biased region" description="Polar residues" evidence="1">
    <location>
        <begin position="468"/>
        <end position="478"/>
    </location>
</feature>
<feature type="compositionally biased region" description="Basic and acidic residues" evidence="1">
    <location>
        <begin position="479"/>
        <end position="494"/>
    </location>
</feature>
<sequence length="1026" mass="109770">MGSVEDPIPPAGGYSAQSSAGDAHDTDNSLRVHLRPNLVRRDTDFILSYYQSEHAGRPYAHYEQEPPPLLKRQSSQESLSGSEYSAESFRDIDDTDICDTYTEPEEPTPVLHVTEHSRTHQRRPSVPSPKSADRRRLAIVELDSSIPPSVSRKGSGHGQVPGVSSSSLLSRRGLHVNGLALVAPPDASPTSYTNLTPPPTAPLVSSALAHAASVHAHTRSASDTVGSSRAHLRHQSSRDIGIVGTSAIPPVAEMSLPSTPSNESYRSYMDAPIFQTPGKSRSSTPAVHTPDLSYSTAATYGDSFFATPMSNTANPILTPIIGEAKDVRQPVVGPVIVNLDSDHIMRHPGYPVSAANGDTTALEQPRSAEESTPSLSYLSYQAGVHSTAGPLPPPPMSILEPAKPSAAAPPRPPRLRTPLLPQVPTPPGSTKPNLEVLKESLQLPPSVSAKLGSRPPSRPEMRRRSTDASEYSAHSQESGSKESKLSEHAVEARRTHSVHKREGAFAPSTPFANTTPATSPDVDKHDAPPVPHPPLGNSPLVSNLPVVEPESDVDFETTQRPALDLRRESSWVSLHETGVLSSPNGKAQRLPEKHSPSPSPDRRLSPLPPAPPPKTGRGFGVEEVRTPSSGSSSSNPFKATLSNLKRFSALPRTPSSLSVKSLSKTGSSTPKTSREPSPAPPITPKTSPRSRVINPNPPALIGRDVLTLKFASERANAYAEKIRELSMCDPGLSAWIVATQARVSTREKTPRKQAETSIPPEFGARTQPWHVASASVDSEVTFPRRADAYQATDLTMRADEEILPISPPSSLPYPSLVTSPPSASPMSLPAASPTTRTYQVPLSGGPSSHKSGFLASFGRRASLKKAGISPPSPPRMLKKLTQTSPPPPPPARPIQLHSAPTVRGGPRAPPNRLSRSKTVSASPPEVHPQFSPQQAPPVALTRSETRSSYRTSRSAARRPSLLHRSAVAPPPVVSGPEFDRQLEELAALLPHADTDVLAGYLRRAGENILAIGQYLEDEKHGTLRYD</sequence>
<name>A0A9P3L882_9APHY</name>
<feature type="region of interest" description="Disordered" evidence="1">
    <location>
        <begin position="1"/>
        <end position="30"/>
    </location>
</feature>
<evidence type="ECO:0000256" key="1">
    <source>
        <dbReference type="SAM" id="MobiDB-lite"/>
    </source>
</evidence>
<dbReference type="EMBL" id="BPQB01000001">
    <property type="protein sequence ID" value="GJE84718.1"/>
    <property type="molecule type" value="Genomic_DNA"/>
</dbReference>
<dbReference type="OrthoDB" id="2413468at2759"/>
<feature type="region of interest" description="Disordered" evidence="1">
    <location>
        <begin position="746"/>
        <end position="766"/>
    </location>
</feature>
<feature type="compositionally biased region" description="Polar residues" evidence="1">
    <location>
        <begin position="653"/>
        <end position="671"/>
    </location>
</feature>